<feature type="region of interest" description="Disordered" evidence="1">
    <location>
        <begin position="306"/>
        <end position="348"/>
    </location>
</feature>
<sequence>MILDEEKLVTYISLSKELCLHVNESKILLQKLIEDIRNKNPKIALNINYIISGITDKNVAKTTVCMETELSVIKKSFEAIFFEHIYSVSKGFSRVDNASLLTTNKFEDFTLCTGIIKCSECSKRTADEIGVLKSNSQNYVSIDNKIQNIPPKKIKNEISEKSDESGNNKEETKHNGIKLQENIKKERNSPKKEEICKTANKNNIKQKGIAGFFGKSNGVTIKKEIEKKPAQTENKEVKVESTTTEVKVEKISVAVESEQKKIKESDKVKNKQEAEKMTDKRSDVVEDKKIQKITKKNLKVDKKRKRVLRVSDSESDNETNDPFYSEKHMDLQNESEDEIPPTPSVNTIKITSGIVNPKKRRKIVDKTYTDEDGYILTRKEEVYESCSENDEEVTSKENVEHINKKVIETSPKEKKNGVKSSKKKVIQPQTGKQTTIMNFFNKSVN</sequence>
<organism evidence="2 3">
    <name type="scientific">Parnassius apollo</name>
    <name type="common">Apollo butterfly</name>
    <name type="synonym">Papilio apollo</name>
    <dbReference type="NCBI Taxonomy" id="110799"/>
    <lineage>
        <taxon>Eukaryota</taxon>
        <taxon>Metazoa</taxon>
        <taxon>Ecdysozoa</taxon>
        <taxon>Arthropoda</taxon>
        <taxon>Hexapoda</taxon>
        <taxon>Insecta</taxon>
        <taxon>Pterygota</taxon>
        <taxon>Neoptera</taxon>
        <taxon>Endopterygota</taxon>
        <taxon>Lepidoptera</taxon>
        <taxon>Glossata</taxon>
        <taxon>Ditrysia</taxon>
        <taxon>Papilionoidea</taxon>
        <taxon>Papilionidae</taxon>
        <taxon>Parnassiinae</taxon>
        <taxon>Parnassini</taxon>
        <taxon>Parnassius</taxon>
        <taxon>Parnassius</taxon>
    </lineage>
</organism>
<feature type="region of interest" description="Disordered" evidence="1">
    <location>
        <begin position="155"/>
        <end position="175"/>
    </location>
</feature>
<dbReference type="GO" id="GO:0006297">
    <property type="term" value="P:nucleotide-excision repair, DNA gap filling"/>
    <property type="evidence" value="ECO:0007669"/>
    <property type="project" value="TreeGrafter"/>
</dbReference>
<dbReference type="PANTHER" id="PTHR17598:SF13">
    <property type="entry name" value="DNA POLYMERASE DELTA SUBUNIT 3"/>
    <property type="match status" value="1"/>
</dbReference>
<comment type="caution">
    <text evidence="2">The sequence shown here is derived from an EMBL/GenBank/DDBJ whole genome shotgun (WGS) entry which is preliminary data.</text>
</comment>
<dbReference type="GO" id="GO:0003887">
    <property type="term" value="F:DNA-directed DNA polymerase activity"/>
    <property type="evidence" value="ECO:0007669"/>
    <property type="project" value="TreeGrafter"/>
</dbReference>
<reference evidence="2" key="1">
    <citation type="submission" date="2021-04" db="EMBL/GenBank/DDBJ databases">
        <authorList>
            <person name="Tunstrom K."/>
        </authorList>
    </citation>
    <scope>NUCLEOTIDE SEQUENCE</scope>
</reference>
<dbReference type="EMBL" id="CAJQZP010000585">
    <property type="protein sequence ID" value="CAG4970858.1"/>
    <property type="molecule type" value="Genomic_DNA"/>
</dbReference>
<feature type="region of interest" description="Disordered" evidence="1">
    <location>
        <begin position="408"/>
        <end position="430"/>
    </location>
</feature>
<dbReference type="PANTHER" id="PTHR17598">
    <property type="entry name" value="DNA POLYMERASE DELTA SUBUNIT 3"/>
    <property type="match status" value="1"/>
</dbReference>
<dbReference type="GO" id="GO:0006271">
    <property type="term" value="P:DNA strand elongation involved in DNA replication"/>
    <property type="evidence" value="ECO:0007669"/>
    <property type="project" value="TreeGrafter"/>
</dbReference>
<gene>
    <name evidence="2" type="ORF">PAPOLLO_LOCUS8367</name>
</gene>
<keyword evidence="3" id="KW-1185">Reference proteome</keyword>
<protein>
    <submittedName>
        <fullName evidence="2">(apollo) hypothetical protein</fullName>
    </submittedName>
</protein>
<evidence type="ECO:0000313" key="2">
    <source>
        <dbReference type="EMBL" id="CAG4970858.1"/>
    </source>
</evidence>
<dbReference type="GO" id="GO:1904161">
    <property type="term" value="P:DNA synthesis involved in UV-damage excision repair"/>
    <property type="evidence" value="ECO:0007669"/>
    <property type="project" value="TreeGrafter"/>
</dbReference>
<accession>A0A8S3WQQ3</accession>
<name>A0A8S3WQQ3_PARAO</name>
<evidence type="ECO:0000256" key="1">
    <source>
        <dbReference type="SAM" id="MobiDB-lite"/>
    </source>
</evidence>
<dbReference type="Proteomes" id="UP000691718">
    <property type="component" value="Unassembled WGS sequence"/>
</dbReference>
<dbReference type="OrthoDB" id="514823at2759"/>
<evidence type="ECO:0000313" key="3">
    <source>
        <dbReference type="Proteomes" id="UP000691718"/>
    </source>
</evidence>
<proteinExistence type="predicted"/>
<feature type="region of interest" description="Disordered" evidence="1">
    <location>
        <begin position="257"/>
        <end position="284"/>
    </location>
</feature>
<dbReference type="AlphaFoldDB" id="A0A8S3WQQ3"/>
<dbReference type="InterPro" id="IPR019038">
    <property type="entry name" value="POLD3"/>
</dbReference>
<feature type="compositionally biased region" description="Basic and acidic residues" evidence="1">
    <location>
        <begin position="155"/>
        <end position="174"/>
    </location>
</feature>
<dbReference type="GO" id="GO:0043625">
    <property type="term" value="C:delta DNA polymerase complex"/>
    <property type="evidence" value="ECO:0007669"/>
    <property type="project" value="InterPro"/>
</dbReference>
<dbReference type="Pfam" id="PF09507">
    <property type="entry name" value="CDC27"/>
    <property type="match status" value="1"/>
</dbReference>